<feature type="transmembrane region" description="Helical" evidence="10">
    <location>
        <begin position="75"/>
        <end position="98"/>
    </location>
</feature>
<evidence type="ECO:0000256" key="9">
    <source>
        <dbReference type="ARBA" id="ARBA00023273"/>
    </source>
</evidence>
<evidence type="ECO:0000256" key="6">
    <source>
        <dbReference type="ARBA" id="ARBA00022692"/>
    </source>
</evidence>
<dbReference type="GO" id="GO:0016020">
    <property type="term" value="C:membrane"/>
    <property type="evidence" value="ECO:0007669"/>
    <property type="project" value="UniProtKB-SubCell"/>
</dbReference>
<dbReference type="PANTHER" id="PTHR31622">
    <property type="entry name" value="TRANSMEMBRANE PROTEIN 218"/>
    <property type="match status" value="1"/>
</dbReference>
<dbReference type="Proteomes" id="UP000887566">
    <property type="component" value="Unplaced"/>
</dbReference>
<keyword evidence="7 10" id="KW-1133">Transmembrane helix</keyword>
<evidence type="ECO:0000256" key="8">
    <source>
        <dbReference type="ARBA" id="ARBA00023136"/>
    </source>
</evidence>
<keyword evidence="12" id="KW-1185">Reference proteome</keyword>
<keyword evidence="6 10" id="KW-0812">Transmembrane</keyword>
<dbReference type="Pfam" id="PF25810">
    <property type="entry name" value="TMEM218_N"/>
    <property type="match status" value="1"/>
</dbReference>
<evidence type="ECO:0000256" key="7">
    <source>
        <dbReference type="ARBA" id="ARBA00022989"/>
    </source>
</evidence>
<dbReference type="AlphaFoldDB" id="A0A914UUX7"/>
<evidence type="ECO:0000256" key="5">
    <source>
        <dbReference type="ARBA" id="ARBA00015054"/>
    </source>
</evidence>
<evidence type="ECO:0000256" key="3">
    <source>
        <dbReference type="ARBA" id="ARBA00004141"/>
    </source>
</evidence>
<comment type="similarity">
    <text evidence="4">Belongs to the TMEM218 family.</text>
</comment>
<dbReference type="PANTHER" id="PTHR31622:SF1">
    <property type="entry name" value="TRANSMEMBRANE PROTEIN 218"/>
    <property type="match status" value="1"/>
</dbReference>
<evidence type="ECO:0000256" key="10">
    <source>
        <dbReference type="SAM" id="Phobius"/>
    </source>
</evidence>
<organism evidence="12 13">
    <name type="scientific">Plectus sambesii</name>
    <dbReference type="NCBI Taxonomy" id="2011161"/>
    <lineage>
        <taxon>Eukaryota</taxon>
        <taxon>Metazoa</taxon>
        <taxon>Ecdysozoa</taxon>
        <taxon>Nematoda</taxon>
        <taxon>Chromadorea</taxon>
        <taxon>Plectida</taxon>
        <taxon>Plectina</taxon>
        <taxon>Plectoidea</taxon>
        <taxon>Plectidae</taxon>
        <taxon>Plectus</taxon>
    </lineage>
</organism>
<evidence type="ECO:0000313" key="12">
    <source>
        <dbReference type="Proteomes" id="UP000887566"/>
    </source>
</evidence>
<reference evidence="13" key="1">
    <citation type="submission" date="2022-11" db="UniProtKB">
        <authorList>
            <consortium name="WormBaseParasite"/>
        </authorList>
    </citation>
    <scope>IDENTIFICATION</scope>
</reference>
<dbReference type="GO" id="GO:0005929">
    <property type="term" value="C:cilium"/>
    <property type="evidence" value="ECO:0007669"/>
    <property type="project" value="UniProtKB-SubCell"/>
</dbReference>
<evidence type="ECO:0000256" key="2">
    <source>
        <dbReference type="ARBA" id="ARBA00004138"/>
    </source>
</evidence>
<accession>A0A914UUX7</accession>
<dbReference type="InterPro" id="IPR026771">
    <property type="entry name" value="Tmem218"/>
</dbReference>
<keyword evidence="9" id="KW-0966">Cell projection</keyword>
<evidence type="ECO:0000256" key="1">
    <source>
        <dbReference type="ARBA" id="ARBA00003173"/>
    </source>
</evidence>
<feature type="transmembrane region" description="Helical" evidence="10">
    <location>
        <begin position="6"/>
        <end position="30"/>
    </location>
</feature>
<keyword evidence="8 10" id="KW-0472">Membrane</keyword>
<feature type="domain" description="Transmembrane protein 218 N-terminal" evidence="11">
    <location>
        <begin position="1"/>
        <end position="57"/>
    </location>
</feature>
<comment type="function">
    <text evidence="1">May be involved in ciliary biogenesis or function.</text>
</comment>
<evidence type="ECO:0000313" key="13">
    <source>
        <dbReference type="WBParaSite" id="PSAMB.scaffold1232size33992.g11903.t1"/>
    </source>
</evidence>
<comment type="subcellular location">
    <subcellularLocation>
        <location evidence="2">Cell projection</location>
        <location evidence="2">Cilium</location>
    </subcellularLocation>
    <subcellularLocation>
        <location evidence="3">Membrane</location>
        <topology evidence="3">Multi-pass membrane protein</topology>
    </subcellularLocation>
</comment>
<name>A0A914UUX7_9BILA</name>
<dbReference type="InterPro" id="IPR057973">
    <property type="entry name" value="TMEM218_N"/>
</dbReference>
<proteinExistence type="inferred from homology"/>
<sequence>MAARVFGLGIGVVILALIWALSFAVCLLCTRRSGFDGGIPMVLLTTIITVILIFFPREMPTVEEAVDVRIVDHYFIPRIIFVSAMALMLLIGVVLLFIHHINRPVRVKLVNQQGAIIRLTS</sequence>
<evidence type="ECO:0000259" key="11">
    <source>
        <dbReference type="Pfam" id="PF25810"/>
    </source>
</evidence>
<feature type="transmembrane region" description="Helical" evidence="10">
    <location>
        <begin position="37"/>
        <end position="55"/>
    </location>
</feature>
<dbReference type="WBParaSite" id="PSAMB.scaffold1232size33992.g11903.t1">
    <property type="protein sequence ID" value="PSAMB.scaffold1232size33992.g11903.t1"/>
    <property type="gene ID" value="PSAMB.scaffold1232size33992.g11903"/>
</dbReference>
<evidence type="ECO:0000256" key="4">
    <source>
        <dbReference type="ARBA" id="ARBA00010775"/>
    </source>
</evidence>
<protein>
    <recommendedName>
        <fullName evidence="5">Transmembrane protein 218</fullName>
    </recommendedName>
</protein>